<reference evidence="2" key="1">
    <citation type="submission" date="2016-11" db="UniProtKB">
        <authorList>
            <consortium name="WormBaseParasite"/>
        </authorList>
    </citation>
    <scope>IDENTIFICATION</scope>
</reference>
<sequence>TEAARVQLCDAAGSSCHEGLTRLSSGELSTVQLSGNQLIFNFTGFLWMQGAVLSVSYKCSDGTSQTVAETLEFVVLPQSVSLSLSDAPHWLVGKPTVFSFTTDFALPAPEHLSASFEHGNVSCESRLRGTGVTETRQLAVPRFFYRCNTVFLMPEPFYWKDGSAVNLTVDSSDSNELETSHSCWLQSDLGNTSLASISDTNSSSSYLLNVSQSWGSEATLLCLVNQSGLFETWTHQRLPTVLYPAAMSIILQDVHEANSSVNFSVSVSKGQPQPTVNCSLSWQGAVAELPLTPTLSGSFNVTKAMHNGFISRSSWSAREPVALKEGQQMWVTVESIEGNPEPKQRCWLQMTDGSVVQLKASRVYTKQCALVSKFLIHVCSEIQLRTLEVQQPDQNRQIGHSRLLANITVFC</sequence>
<evidence type="ECO:0000313" key="1">
    <source>
        <dbReference type="Proteomes" id="UP000095280"/>
    </source>
</evidence>
<proteinExistence type="predicted"/>
<protein>
    <submittedName>
        <fullName evidence="2">Ig-like domain-containing protein</fullName>
    </submittedName>
</protein>
<dbReference type="Proteomes" id="UP000095280">
    <property type="component" value="Unplaced"/>
</dbReference>
<dbReference type="AlphaFoldDB" id="A0A1I8F2R4"/>
<accession>A0A1I8F2R4</accession>
<organism evidence="1 2">
    <name type="scientific">Macrostomum lignano</name>
    <dbReference type="NCBI Taxonomy" id="282301"/>
    <lineage>
        <taxon>Eukaryota</taxon>
        <taxon>Metazoa</taxon>
        <taxon>Spiralia</taxon>
        <taxon>Lophotrochozoa</taxon>
        <taxon>Platyhelminthes</taxon>
        <taxon>Rhabditophora</taxon>
        <taxon>Macrostomorpha</taxon>
        <taxon>Macrostomida</taxon>
        <taxon>Macrostomidae</taxon>
        <taxon>Macrostomum</taxon>
    </lineage>
</organism>
<name>A0A1I8F2R4_9PLAT</name>
<keyword evidence="1" id="KW-1185">Reference proteome</keyword>
<dbReference type="WBParaSite" id="maker-unitig_16400-snap-gene-0.1-mRNA-1">
    <property type="protein sequence ID" value="maker-unitig_16400-snap-gene-0.1-mRNA-1"/>
    <property type="gene ID" value="maker-unitig_16400-snap-gene-0.1"/>
</dbReference>
<evidence type="ECO:0000313" key="2">
    <source>
        <dbReference type="WBParaSite" id="maker-unitig_16400-snap-gene-0.1-mRNA-1"/>
    </source>
</evidence>